<comment type="caution">
    <text evidence="3">The sequence shown here is derived from an EMBL/GenBank/DDBJ whole genome shotgun (WGS) entry which is preliminary data.</text>
</comment>
<feature type="domain" description="Endonuclease/exonuclease/phosphatase" evidence="2">
    <location>
        <begin position="39"/>
        <end position="332"/>
    </location>
</feature>
<dbReference type="PANTHER" id="PTHR42834">
    <property type="entry name" value="ENDONUCLEASE/EXONUCLEASE/PHOSPHATASE FAMILY PROTEIN (AFU_ORTHOLOGUE AFUA_3G09210)"/>
    <property type="match status" value="1"/>
</dbReference>
<dbReference type="Gene3D" id="3.60.10.10">
    <property type="entry name" value="Endonuclease/exonuclease/phosphatase"/>
    <property type="match status" value="1"/>
</dbReference>
<evidence type="ECO:0000313" key="4">
    <source>
        <dbReference type="Proteomes" id="UP000823771"/>
    </source>
</evidence>
<dbReference type="Pfam" id="PF19580">
    <property type="entry name" value="Exo_endo_phos_3"/>
    <property type="match status" value="1"/>
</dbReference>
<protein>
    <recommendedName>
        <fullName evidence="2">Endonuclease/exonuclease/phosphatase domain-containing protein</fullName>
    </recommendedName>
</protein>
<keyword evidence="1" id="KW-0732">Signal</keyword>
<reference evidence="3" key="1">
    <citation type="submission" date="2020-10" db="EMBL/GenBank/DDBJ databases">
        <authorList>
            <person name="Gilroy R."/>
        </authorList>
    </citation>
    <scope>NUCLEOTIDE SEQUENCE</scope>
    <source>
        <strain evidence="3">2478</strain>
    </source>
</reference>
<dbReference type="GO" id="GO:0003824">
    <property type="term" value="F:catalytic activity"/>
    <property type="evidence" value="ECO:0007669"/>
    <property type="project" value="InterPro"/>
</dbReference>
<dbReference type="PANTHER" id="PTHR42834:SF1">
    <property type="entry name" value="ENDONUCLEASE_EXONUCLEASE_PHOSPHATASE FAMILY PROTEIN (AFU_ORTHOLOGUE AFUA_3G09210)"/>
    <property type="match status" value="1"/>
</dbReference>
<proteinExistence type="predicted"/>
<dbReference type="AlphaFoldDB" id="A0A9D9IR67"/>
<dbReference type="EMBL" id="JADILZ010000015">
    <property type="protein sequence ID" value="MBO8477554.1"/>
    <property type="molecule type" value="Genomic_DNA"/>
</dbReference>
<accession>A0A9D9IR67</accession>
<dbReference type="Proteomes" id="UP000823771">
    <property type="component" value="Unassembled WGS sequence"/>
</dbReference>
<dbReference type="InterPro" id="IPR005135">
    <property type="entry name" value="Endo/exonuclease/phosphatase"/>
</dbReference>
<dbReference type="InterPro" id="IPR036691">
    <property type="entry name" value="Endo/exonu/phosph_ase_sf"/>
</dbReference>
<dbReference type="SUPFAM" id="SSF56219">
    <property type="entry name" value="DNase I-like"/>
    <property type="match status" value="1"/>
</dbReference>
<feature type="chain" id="PRO_5039635884" description="Endonuclease/exonuclease/phosphatase domain-containing protein" evidence="1">
    <location>
        <begin position="21"/>
        <end position="343"/>
    </location>
</feature>
<organism evidence="3 4">
    <name type="scientific">Candidatus Cryptobacteroides excrementipullorum</name>
    <dbReference type="NCBI Taxonomy" id="2840761"/>
    <lineage>
        <taxon>Bacteria</taxon>
        <taxon>Pseudomonadati</taxon>
        <taxon>Bacteroidota</taxon>
        <taxon>Bacteroidia</taxon>
        <taxon>Bacteroidales</taxon>
        <taxon>Candidatus Cryptobacteroides</taxon>
    </lineage>
</organism>
<evidence type="ECO:0000256" key="1">
    <source>
        <dbReference type="SAM" id="SignalP"/>
    </source>
</evidence>
<gene>
    <name evidence="3" type="ORF">IAB80_01455</name>
</gene>
<sequence length="343" mass="38564">MKRYAVFLFYLMAASVCMHGAAPCTDHGYDCESDGDLLVMFWNLENFFDWTDSGTSASDREFSSAGERHWTKGRFYVKCRSVAKTVMWAGSRYGRMPDVAGFAEVENGFVVRSVIFTAALEKYGYAAVHYDSCDPRGIDVALIYRKDVFRCKWSRPYRIAAGGVFLATRDILHVCLERRDGGERYDFIVNHHPSKYGGEKESYPRRIAAMSCLRHIADSLLEAGHCRVVAMGDFNDTPDGDAFRITEDVLHDMSADMCGTGKGTIRYQGKWELIDNFLVSDDIGGRSSMEICRPPFLLVPDSSYPGMKPFRTYSGPRYAGGVSDHLPVVLKIKGIKTDEIHCM</sequence>
<reference evidence="3" key="2">
    <citation type="journal article" date="2021" name="PeerJ">
        <title>Extensive microbial diversity within the chicken gut microbiome revealed by metagenomics and culture.</title>
        <authorList>
            <person name="Gilroy R."/>
            <person name="Ravi A."/>
            <person name="Getino M."/>
            <person name="Pursley I."/>
            <person name="Horton D.L."/>
            <person name="Alikhan N.F."/>
            <person name="Baker D."/>
            <person name="Gharbi K."/>
            <person name="Hall N."/>
            <person name="Watson M."/>
            <person name="Adriaenssens E.M."/>
            <person name="Foster-Nyarko E."/>
            <person name="Jarju S."/>
            <person name="Secka A."/>
            <person name="Antonio M."/>
            <person name="Oren A."/>
            <person name="Chaudhuri R.R."/>
            <person name="La Ragione R."/>
            <person name="Hildebrand F."/>
            <person name="Pallen M.J."/>
        </authorList>
    </citation>
    <scope>NUCLEOTIDE SEQUENCE</scope>
    <source>
        <strain evidence="3">2478</strain>
    </source>
</reference>
<evidence type="ECO:0000313" key="3">
    <source>
        <dbReference type="EMBL" id="MBO8477554.1"/>
    </source>
</evidence>
<evidence type="ECO:0000259" key="2">
    <source>
        <dbReference type="Pfam" id="PF19580"/>
    </source>
</evidence>
<feature type="signal peptide" evidence="1">
    <location>
        <begin position="1"/>
        <end position="20"/>
    </location>
</feature>
<name>A0A9D9IR67_9BACT</name>